<accession>A0ABY6KGF7</accession>
<evidence type="ECO:0000256" key="4">
    <source>
        <dbReference type="ARBA" id="ARBA00014464"/>
    </source>
</evidence>
<evidence type="ECO:0000256" key="5">
    <source>
        <dbReference type="ARBA" id="ARBA00022454"/>
    </source>
</evidence>
<comment type="subcellular location">
    <subcellularLocation>
        <location evidence="2">Chromosome</location>
    </subcellularLocation>
    <subcellularLocation>
        <location evidence="1">Nucleus</location>
    </subcellularLocation>
</comment>
<dbReference type="SMART" id="SM00360">
    <property type="entry name" value="RRM"/>
    <property type="match status" value="1"/>
</dbReference>
<evidence type="ECO:0000259" key="13">
    <source>
        <dbReference type="PROSITE" id="PS50102"/>
    </source>
</evidence>
<dbReference type="Proteomes" id="UP001235939">
    <property type="component" value="Chromosome 05"/>
</dbReference>
<gene>
    <name evidence="14" type="ORF">LAZ67_5001111</name>
</gene>
<keyword evidence="9" id="KW-0804">Transcription</keyword>
<keyword evidence="6" id="KW-0678">Repressor</keyword>
<feature type="region of interest" description="Disordered" evidence="12">
    <location>
        <begin position="250"/>
        <end position="269"/>
    </location>
</feature>
<feature type="compositionally biased region" description="Polar residues" evidence="12">
    <location>
        <begin position="252"/>
        <end position="263"/>
    </location>
</feature>
<evidence type="ECO:0000313" key="14">
    <source>
        <dbReference type="EMBL" id="UYV67524.1"/>
    </source>
</evidence>
<comment type="similarity">
    <text evidence="3">Belongs to the RRM NELF-E family.</text>
</comment>
<evidence type="ECO:0000256" key="9">
    <source>
        <dbReference type="ARBA" id="ARBA00023163"/>
    </source>
</evidence>
<keyword evidence="15" id="KW-1185">Reference proteome</keyword>
<keyword evidence="10" id="KW-0539">Nucleus</keyword>
<evidence type="ECO:0000256" key="6">
    <source>
        <dbReference type="ARBA" id="ARBA00022491"/>
    </source>
</evidence>
<evidence type="ECO:0000256" key="11">
    <source>
        <dbReference type="PROSITE-ProRule" id="PRU00176"/>
    </source>
</evidence>
<dbReference type="InterPro" id="IPR033102">
    <property type="entry name" value="NELFE"/>
</dbReference>
<evidence type="ECO:0000256" key="3">
    <source>
        <dbReference type="ARBA" id="ARBA00006120"/>
    </source>
</evidence>
<evidence type="ECO:0000256" key="12">
    <source>
        <dbReference type="SAM" id="MobiDB-lite"/>
    </source>
</evidence>
<feature type="domain" description="RRM" evidence="13">
    <location>
        <begin position="119"/>
        <end position="189"/>
    </location>
</feature>
<proteinExistence type="inferred from homology"/>
<evidence type="ECO:0000256" key="2">
    <source>
        <dbReference type="ARBA" id="ARBA00004286"/>
    </source>
</evidence>
<evidence type="ECO:0000256" key="10">
    <source>
        <dbReference type="ARBA" id="ARBA00023242"/>
    </source>
</evidence>
<dbReference type="SUPFAM" id="SSF54928">
    <property type="entry name" value="RNA-binding domain, RBD"/>
    <property type="match status" value="1"/>
</dbReference>
<keyword evidence="8" id="KW-0805">Transcription regulation</keyword>
<dbReference type="InterPro" id="IPR035979">
    <property type="entry name" value="RBD_domain_sf"/>
</dbReference>
<dbReference type="PANTHER" id="PTHR17250:SF0">
    <property type="entry name" value="NEGATIVE ELONGATION FACTOR E"/>
    <property type="match status" value="1"/>
</dbReference>
<dbReference type="EMBL" id="CP092867">
    <property type="protein sequence ID" value="UYV67524.1"/>
    <property type="molecule type" value="Genomic_DNA"/>
</dbReference>
<keyword evidence="7 11" id="KW-0694">RNA-binding</keyword>
<dbReference type="PANTHER" id="PTHR17250">
    <property type="entry name" value="NEGATIVE ELONGATION FACTOR E"/>
    <property type="match status" value="1"/>
</dbReference>
<evidence type="ECO:0000256" key="7">
    <source>
        <dbReference type="ARBA" id="ARBA00022884"/>
    </source>
</evidence>
<dbReference type="Pfam" id="PF00076">
    <property type="entry name" value="RRM_1"/>
    <property type="match status" value="1"/>
</dbReference>
<protein>
    <recommendedName>
        <fullName evidence="4">Negative elongation factor E</fullName>
    </recommendedName>
</protein>
<name>A0ABY6KGF7_9ARAC</name>
<feature type="region of interest" description="Disordered" evidence="12">
    <location>
        <begin position="60"/>
        <end position="87"/>
    </location>
</feature>
<dbReference type="InterPro" id="IPR012677">
    <property type="entry name" value="Nucleotide-bd_a/b_plait_sf"/>
</dbReference>
<keyword evidence="5" id="KW-0158">Chromosome</keyword>
<evidence type="ECO:0000313" key="15">
    <source>
        <dbReference type="Proteomes" id="UP001235939"/>
    </source>
</evidence>
<reference evidence="14 15" key="1">
    <citation type="submission" date="2022-01" db="EMBL/GenBank/DDBJ databases">
        <title>A chromosomal length assembly of Cordylochernes scorpioides.</title>
        <authorList>
            <person name="Zeh D."/>
            <person name="Zeh J."/>
        </authorList>
    </citation>
    <scope>NUCLEOTIDE SEQUENCE [LARGE SCALE GENOMIC DNA]</scope>
    <source>
        <strain evidence="14">IN4F17</strain>
        <tissue evidence="14">Whole Body</tissue>
    </source>
</reference>
<evidence type="ECO:0000256" key="1">
    <source>
        <dbReference type="ARBA" id="ARBA00004123"/>
    </source>
</evidence>
<evidence type="ECO:0000256" key="8">
    <source>
        <dbReference type="ARBA" id="ARBA00023015"/>
    </source>
</evidence>
<sequence>MDLSNGPTPGIRRSCVCTHVRVSSKGFHAISAIKVESKERQGFKRAKGIERRRGLERMGGSMVTGYQPFSASHPADDETPTTPEGQQSKKLATVKNLYESFVGPTTREREETRTPRQGNTVYVRGFGITEEILKMGFAPYGTIMNITIEPGKNVAFVTFDKMESAEQAIKEMEGKLVSNIRLKVSMARRQPLMPNADGTSPWSGTGTLGTTTKWNFQWQHYYHLSKLQIFAKPYVYVLCSMYTGMVTGGPNPKSSSYNESRNMVSYEDI</sequence>
<organism evidence="14 15">
    <name type="scientific">Cordylochernes scorpioides</name>
    <dbReference type="NCBI Taxonomy" id="51811"/>
    <lineage>
        <taxon>Eukaryota</taxon>
        <taxon>Metazoa</taxon>
        <taxon>Ecdysozoa</taxon>
        <taxon>Arthropoda</taxon>
        <taxon>Chelicerata</taxon>
        <taxon>Arachnida</taxon>
        <taxon>Pseudoscorpiones</taxon>
        <taxon>Cheliferoidea</taxon>
        <taxon>Chernetidae</taxon>
        <taxon>Cordylochernes</taxon>
    </lineage>
</organism>
<dbReference type="InterPro" id="IPR000504">
    <property type="entry name" value="RRM_dom"/>
</dbReference>
<dbReference type="PROSITE" id="PS50102">
    <property type="entry name" value="RRM"/>
    <property type="match status" value="1"/>
</dbReference>
<dbReference type="Gene3D" id="3.30.70.330">
    <property type="match status" value="1"/>
</dbReference>